<dbReference type="STRING" id="4795.A0A225WT20"/>
<evidence type="ECO:0000259" key="1">
    <source>
        <dbReference type="Pfam" id="PF24852"/>
    </source>
</evidence>
<name>A0A225WT20_9STRA</name>
<comment type="caution">
    <text evidence="2">The sequence shown here is derived from an EMBL/GenBank/DDBJ whole genome shotgun (WGS) entry which is preliminary data.</text>
</comment>
<dbReference type="Proteomes" id="UP000198211">
    <property type="component" value="Unassembled WGS sequence"/>
</dbReference>
<organism evidence="2 3">
    <name type="scientific">Phytophthora megakarya</name>
    <dbReference type="NCBI Taxonomy" id="4795"/>
    <lineage>
        <taxon>Eukaryota</taxon>
        <taxon>Sar</taxon>
        <taxon>Stramenopiles</taxon>
        <taxon>Oomycota</taxon>
        <taxon>Peronosporomycetes</taxon>
        <taxon>Peronosporales</taxon>
        <taxon>Peronosporaceae</taxon>
        <taxon>Phytophthora</taxon>
    </lineage>
</organism>
<dbReference type="EMBL" id="NBNE01000360">
    <property type="protein sequence ID" value="OWZ20100.1"/>
    <property type="molecule type" value="Genomic_DNA"/>
</dbReference>
<evidence type="ECO:0000313" key="3">
    <source>
        <dbReference type="Proteomes" id="UP000198211"/>
    </source>
</evidence>
<dbReference type="InterPro" id="IPR056143">
    <property type="entry name" value="DUF7726"/>
</dbReference>
<proteinExistence type="predicted"/>
<dbReference type="OrthoDB" id="78475at2759"/>
<dbReference type="Pfam" id="PF24852">
    <property type="entry name" value="DUF7726"/>
    <property type="match status" value="1"/>
</dbReference>
<reference evidence="3" key="1">
    <citation type="submission" date="2017-03" db="EMBL/GenBank/DDBJ databases">
        <title>Phytopthora megakarya and P. palmivora, two closely related causual agents of cacao black pod achieved similar genome size and gene model numbers by different mechanisms.</title>
        <authorList>
            <person name="Ali S."/>
            <person name="Shao J."/>
            <person name="Larry D.J."/>
            <person name="Kronmiller B."/>
            <person name="Shen D."/>
            <person name="Strem M.D."/>
            <person name="Melnick R.L."/>
            <person name="Guiltinan M.J."/>
            <person name="Tyler B.M."/>
            <person name="Meinhardt L.W."/>
            <person name="Bailey B.A."/>
        </authorList>
    </citation>
    <scope>NUCLEOTIDE SEQUENCE [LARGE SCALE GENOMIC DNA]</scope>
    <source>
        <strain evidence="3">zdho120</strain>
    </source>
</reference>
<feature type="domain" description="DUF7726" evidence="1">
    <location>
        <begin position="11"/>
        <end position="45"/>
    </location>
</feature>
<gene>
    <name evidence="2" type="ORF">PHMEG_0005529</name>
</gene>
<dbReference type="AlphaFoldDB" id="A0A225WT20"/>
<evidence type="ECO:0000313" key="2">
    <source>
        <dbReference type="EMBL" id="OWZ20100.1"/>
    </source>
</evidence>
<protein>
    <recommendedName>
        <fullName evidence="1">DUF7726 domain-containing protein</fullName>
    </recommendedName>
</protein>
<accession>A0A225WT20</accession>
<sequence length="83" mass="9240">MEQVELQPDPTKIHNFLGTKEITQSAFLKLCDINSNSYSRFVDLKRPIVKSLLTMVMSNAVKGDEERVASGTGLLDFTMTASM</sequence>
<keyword evidence="3" id="KW-1185">Reference proteome</keyword>